<evidence type="ECO:0000256" key="1">
    <source>
        <dbReference type="ARBA" id="ARBA00004370"/>
    </source>
</evidence>
<evidence type="ECO:0000256" key="4">
    <source>
        <dbReference type="ARBA" id="ARBA00022989"/>
    </source>
</evidence>
<evidence type="ECO:0000313" key="7">
    <source>
        <dbReference type="Proteomes" id="UP000298416"/>
    </source>
</evidence>
<comment type="subcellular location">
    <subcellularLocation>
        <location evidence="1">Membrane</location>
    </subcellularLocation>
</comment>
<evidence type="ECO:0000313" key="6">
    <source>
        <dbReference type="EMBL" id="KAG6402154.1"/>
    </source>
</evidence>
<evidence type="ECO:0000256" key="5">
    <source>
        <dbReference type="ARBA" id="ARBA00023136"/>
    </source>
</evidence>
<dbReference type="AlphaFoldDB" id="A0A8X8WWL8"/>
<keyword evidence="4" id="KW-1133">Transmembrane helix</keyword>
<keyword evidence="7" id="KW-1185">Reference proteome</keyword>
<keyword evidence="5" id="KW-0472">Membrane</keyword>
<reference evidence="6" key="2">
    <citation type="submission" date="2020-08" db="EMBL/GenBank/DDBJ databases">
        <title>Plant Genome Project.</title>
        <authorList>
            <person name="Zhang R.-G."/>
        </authorList>
    </citation>
    <scope>NUCLEOTIDE SEQUENCE</scope>
    <source>
        <strain evidence="6">Huo1</strain>
        <tissue evidence="6">Leaf</tissue>
    </source>
</reference>
<comment type="similarity">
    <text evidence="2">Belongs to the UPF0496 family.</text>
</comment>
<reference evidence="6" key="1">
    <citation type="submission" date="2018-01" db="EMBL/GenBank/DDBJ databases">
        <authorList>
            <person name="Mao J.F."/>
        </authorList>
    </citation>
    <scope>NUCLEOTIDE SEQUENCE</scope>
    <source>
        <strain evidence="6">Huo1</strain>
        <tissue evidence="6">Leaf</tissue>
    </source>
</reference>
<evidence type="ECO:0000256" key="2">
    <source>
        <dbReference type="ARBA" id="ARBA00009074"/>
    </source>
</evidence>
<accession>A0A8X8WWL8</accession>
<evidence type="ECO:0000256" key="3">
    <source>
        <dbReference type="ARBA" id="ARBA00022692"/>
    </source>
</evidence>
<gene>
    <name evidence="6" type="ORF">SASPL_139029</name>
</gene>
<sequence length="231" mass="26521">MSETTFSTLMPNADVMVHEFVLALDDLRKDPYNTKKLMDCVHSHYANNLNATKFCSALQRRLTLSPATNKLIHQQPVNDSFMLHNFYRELGFLDEDHSMMEKTMKYINESFSNEHTSIAVSKQRHSFFFTTEAMVCASAASIVAVNAILHMSSARAGIAAAFSILLTGLGKWRQSVLKKEETALKKHKQITEYMIVGAENGVYYVRVIEKMARRRLMMGRKWRRWKIDSNS</sequence>
<name>A0A8X8WWL8_SALSN</name>
<proteinExistence type="inferred from homology"/>
<protein>
    <submittedName>
        <fullName evidence="6">Uncharacterized protein</fullName>
    </submittedName>
</protein>
<dbReference type="GO" id="GO:0016020">
    <property type="term" value="C:membrane"/>
    <property type="evidence" value="ECO:0007669"/>
    <property type="project" value="UniProtKB-SubCell"/>
</dbReference>
<dbReference type="EMBL" id="PNBA02000014">
    <property type="protein sequence ID" value="KAG6402154.1"/>
    <property type="molecule type" value="Genomic_DNA"/>
</dbReference>
<dbReference type="InterPro" id="IPR007749">
    <property type="entry name" value="DUF677"/>
</dbReference>
<comment type="caution">
    <text evidence="6">The sequence shown here is derived from an EMBL/GenBank/DDBJ whole genome shotgun (WGS) entry which is preliminary data.</text>
</comment>
<keyword evidence="3" id="KW-0812">Transmembrane</keyword>
<dbReference type="Pfam" id="PF05055">
    <property type="entry name" value="DUF677"/>
    <property type="match status" value="1"/>
</dbReference>
<organism evidence="6">
    <name type="scientific">Salvia splendens</name>
    <name type="common">Scarlet sage</name>
    <dbReference type="NCBI Taxonomy" id="180675"/>
    <lineage>
        <taxon>Eukaryota</taxon>
        <taxon>Viridiplantae</taxon>
        <taxon>Streptophyta</taxon>
        <taxon>Embryophyta</taxon>
        <taxon>Tracheophyta</taxon>
        <taxon>Spermatophyta</taxon>
        <taxon>Magnoliopsida</taxon>
        <taxon>eudicotyledons</taxon>
        <taxon>Gunneridae</taxon>
        <taxon>Pentapetalae</taxon>
        <taxon>asterids</taxon>
        <taxon>lamiids</taxon>
        <taxon>Lamiales</taxon>
        <taxon>Lamiaceae</taxon>
        <taxon>Nepetoideae</taxon>
        <taxon>Mentheae</taxon>
        <taxon>Salviinae</taxon>
        <taxon>Salvia</taxon>
        <taxon>Salvia subgen. Calosphace</taxon>
        <taxon>core Calosphace</taxon>
    </lineage>
</organism>
<dbReference type="Proteomes" id="UP000298416">
    <property type="component" value="Unassembled WGS sequence"/>
</dbReference>